<dbReference type="GO" id="GO:0016787">
    <property type="term" value="F:hydrolase activity"/>
    <property type="evidence" value="ECO:0007669"/>
    <property type="project" value="UniProtKB-KW"/>
</dbReference>
<dbReference type="SUPFAM" id="SSF55031">
    <property type="entry name" value="Bacterial exopeptidase dimerisation domain"/>
    <property type="match status" value="1"/>
</dbReference>
<reference evidence="8 9" key="1">
    <citation type="submission" date="2016-01" db="EMBL/GenBank/DDBJ databases">
        <title>Whole genome sequence and analysis of Micromonospora rosaria DSM 803, which can produce antibacterial substance rosamicin.</title>
        <authorList>
            <person name="Yang H."/>
            <person name="He X."/>
            <person name="Zhu D."/>
        </authorList>
    </citation>
    <scope>NUCLEOTIDE SEQUENCE [LARGE SCALE GENOMIC DNA]</scope>
    <source>
        <strain evidence="8 9">DSM 803</strain>
    </source>
</reference>
<evidence type="ECO:0000256" key="2">
    <source>
        <dbReference type="ARBA" id="ARBA00006247"/>
    </source>
</evidence>
<dbReference type="PROSITE" id="PS00759">
    <property type="entry name" value="ARGE_DAPE_CPG2_2"/>
    <property type="match status" value="1"/>
</dbReference>
<keyword evidence="4" id="KW-0378">Hydrolase</keyword>
<feature type="domain" description="Peptidase M20 dimerisation" evidence="7">
    <location>
        <begin position="234"/>
        <end position="368"/>
    </location>
</feature>
<dbReference type="PROSITE" id="PS00758">
    <property type="entry name" value="ARGE_DAPE_CPG2_1"/>
    <property type="match status" value="1"/>
</dbReference>
<dbReference type="Gene3D" id="3.30.70.360">
    <property type="match status" value="1"/>
</dbReference>
<proteinExistence type="inferred from homology"/>
<dbReference type="InterPro" id="IPR050072">
    <property type="entry name" value="Peptidase_M20A"/>
</dbReference>
<name>A0A136PSS2_9ACTN</name>
<dbReference type="PANTHER" id="PTHR43808">
    <property type="entry name" value="ACETYLORNITHINE DEACETYLASE"/>
    <property type="match status" value="1"/>
</dbReference>
<gene>
    <name evidence="8" type="ORF">AWW66_13155</name>
</gene>
<dbReference type="Proteomes" id="UP000070620">
    <property type="component" value="Unassembled WGS sequence"/>
</dbReference>
<dbReference type="SUPFAM" id="SSF53187">
    <property type="entry name" value="Zn-dependent exopeptidases"/>
    <property type="match status" value="1"/>
</dbReference>
<dbReference type="Pfam" id="PF07687">
    <property type="entry name" value="M20_dimer"/>
    <property type="match status" value="1"/>
</dbReference>
<dbReference type="InterPro" id="IPR036264">
    <property type="entry name" value="Bact_exopeptidase_dim_dom"/>
</dbReference>
<dbReference type="AlphaFoldDB" id="A0A136PSS2"/>
<feature type="region of interest" description="Disordered" evidence="6">
    <location>
        <begin position="1"/>
        <end position="21"/>
    </location>
</feature>
<dbReference type="Gene3D" id="3.40.630.10">
    <property type="entry name" value="Zn peptidases"/>
    <property type="match status" value="1"/>
</dbReference>
<evidence type="ECO:0000256" key="5">
    <source>
        <dbReference type="ARBA" id="ARBA00022833"/>
    </source>
</evidence>
<dbReference type="Gene3D" id="1.10.150.900">
    <property type="match status" value="1"/>
</dbReference>
<keyword evidence="9" id="KW-1185">Reference proteome</keyword>
<comment type="cofactor">
    <cofactor evidence="1">
        <name>Zn(2+)</name>
        <dbReference type="ChEBI" id="CHEBI:29105"/>
    </cofactor>
</comment>
<evidence type="ECO:0000259" key="7">
    <source>
        <dbReference type="Pfam" id="PF07687"/>
    </source>
</evidence>
<dbReference type="InterPro" id="IPR001261">
    <property type="entry name" value="ArgE/DapE_CS"/>
</dbReference>
<dbReference type="GO" id="GO:0046872">
    <property type="term" value="F:metal ion binding"/>
    <property type="evidence" value="ECO:0007669"/>
    <property type="project" value="UniProtKB-KW"/>
</dbReference>
<evidence type="ECO:0000256" key="4">
    <source>
        <dbReference type="ARBA" id="ARBA00022801"/>
    </source>
</evidence>
<evidence type="ECO:0000313" key="9">
    <source>
        <dbReference type="Proteomes" id="UP000070620"/>
    </source>
</evidence>
<keyword evidence="3" id="KW-0479">Metal-binding</keyword>
<dbReference type="Pfam" id="PF01546">
    <property type="entry name" value="Peptidase_M20"/>
    <property type="match status" value="1"/>
</dbReference>
<comment type="similarity">
    <text evidence="2">Belongs to the peptidase M20A family.</text>
</comment>
<dbReference type="EMBL" id="LRQV01000039">
    <property type="protein sequence ID" value="KXK61530.1"/>
    <property type="molecule type" value="Genomic_DNA"/>
</dbReference>
<dbReference type="PANTHER" id="PTHR43808:SF8">
    <property type="entry name" value="PEPTIDASE M20 DIMERISATION DOMAIN-CONTAINING PROTEIN"/>
    <property type="match status" value="1"/>
</dbReference>
<evidence type="ECO:0000313" key="8">
    <source>
        <dbReference type="EMBL" id="KXK61530.1"/>
    </source>
</evidence>
<dbReference type="InterPro" id="IPR011650">
    <property type="entry name" value="Peptidase_M20_dimer"/>
</dbReference>
<keyword evidence="5" id="KW-0862">Zinc</keyword>
<protein>
    <recommendedName>
        <fullName evidence="7">Peptidase M20 dimerisation domain-containing protein</fullName>
    </recommendedName>
</protein>
<organism evidence="8 9">
    <name type="scientific">Micromonospora rosaria</name>
    <dbReference type="NCBI Taxonomy" id="47874"/>
    <lineage>
        <taxon>Bacteria</taxon>
        <taxon>Bacillati</taxon>
        <taxon>Actinomycetota</taxon>
        <taxon>Actinomycetes</taxon>
        <taxon>Micromonosporales</taxon>
        <taxon>Micromonosporaceae</taxon>
        <taxon>Micromonospora</taxon>
    </lineage>
</organism>
<evidence type="ECO:0000256" key="3">
    <source>
        <dbReference type="ARBA" id="ARBA00022723"/>
    </source>
</evidence>
<evidence type="ECO:0000256" key="6">
    <source>
        <dbReference type="SAM" id="MobiDB-lite"/>
    </source>
</evidence>
<accession>A0A136PSS2</accession>
<dbReference type="InterPro" id="IPR002933">
    <property type="entry name" value="Peptidase_M20"/>
</dbReference>
<comment type="caution">
    <text evidence="8">The sequence shown here is derived from an EMBL/GenBank/DDBJ whole genome shotgun (WGS) entry which is preliminary data.</text>
</comment>
<sequence length="491" mass="51160">MMVAPEQLAATRRSTGSSGGVGAAGLVGSSDGVGAAGPAGSSALAGVGRAVRSPAAIAQHLVRFVTTNPPGAEAECVGWVRDLLADAGLETRLLGDPARPNLVARLPGRGLEPPLLLHAHVDVVPVTGQPWTRPPFDGEIVDGELWGRGAVDMKGHLAMMLAAVLRMSDAGERPRGDVILAVVSDEETGSDAGARLLVRDHPYLFTGVRYAVGEDGGAELGLGDHARLHPVVVAEKRTCWVRVTFRGPGGHASRVAGPGSAVGQLTRFLAAISGGGLGVEMTPVAHRMLTDLAAALPPEVGARVAAFHADPTDPGTLDGLPGPTARYLRSVVQHTVSATVLRGGTGTNVHPAEITVEVDGRVLPGEYPTSWFLDQLRARTGPDADLDLFVEGEISPAPRFDEGYDRLVAALRAHDPAGTPVPVLTTASTDARLFSQLGIQCFGWFPLPAGAPVGYRDRLHQADERISLAALDFGADCFHTLLSGRSHPHVR</sequence>
<evidence type="ECO:0000256" key="1">
    <source>
        <dbReference type="ARBA" id="ARBA00001947"/>
    </source>
</evidence>